<dbReference type="Proteomes" id="UP000184330">
    <property type="component" value="Unassembled WGS sequence"/>
</dbReference>
<dbReference type="AlphaFoldDB" id="A0A1L7XIX3"/>
<organism evidence="1 2">
    <name type="scientific">Phialocephala subalpina</name>
    <dbReference type="NCBI Taxonomy" id="576137"/>
    <lineage>
        <taxon>Eukaryota</taxon>
        <taxon>Fungi</taxon>
        <taxon>Dikarya</taxon>
        <taxon>Ascomycota</taxon>
        <taxon>Pezizomycotina</taxon>
        <taxon>Leotiomycetes</taxon>
        <taxon>Helotiales</taxon>
        <taxon>Mollisiaceae</taxon>
        <taxon>Phialocephala</taxon>
        <taxon>Phialocephala fortinii species complex</taxon>
    </lineage>
</organism>
<evidence type="ECO:0000313" key="2">
    <source>
        <dbReference type="Proteomes" id="UP000184330"/>
    </source>
</evidence>
<dbReference type="EMBL" id="FJOG01000028">
    <property type="protein sequence ID" value="CZR64907.1"/>
    <property type="molecule type" value="Genomic_DNA"/>
</dbReference>
<protein>
    <submittedName>
        <fullName evidence="1">Uncharacterized protein</fullName>
    </submittedName>
</protein>
<gene>
    <name evidence="1" type="ORF">PAC_14807</name>
</gene>
<reference evidence="1 2" key="1">
    <citation type="submission" date="2016-03" db="EMBL/GenBank/DDBJ databases">
        <authorList>
            <person name="Ploux O."/>
        </authorList>
    </citation>
    <scope>NUCLEOTIDE SEQUENCE [LARGE SCALE GENOMIC DNA]</scope>
    <source>
        <strain evidence="1 2">UAMH 11012</strain>
    </source>
</reference>
<accession>A0A1L7XIX3</accession>
<evidence type="ECO:0000313" key="1">
    <source>
        <dbReference type="EMBL" id="CZR64907.1"/>
    </source>
</evidence>
<dbReference type="OrthoDB" id="3553226at2759"/>
<sequence>MATTLPLYEKFIGIKLPDTPYMGPMWNGAYHAQGADLPRSLHPVFNRVQVYRRRRKGSTASDGSCYRHPKMEASQVEKLFSRRRSASYPPVTARSRATIRKRGMKRFTKPIPRQPKPEPTGLPSLPPKAISNIFCYFTSSTILIPLFPKTTAKEGYDQDLNEIRTLMEIFGETRIWALDTKDACCPYCVERMNYLERHCEWETRLKTKCFRNVFMRVNCRHRVVSSLQKNGDSLRFDIPCREDELSGAAFMHELTDKIGFVEIRHTSPENSVVILGLMGYERLELKWRDERKNWFERTESTRLLKRRTERSLVQRSEVCEEMGYQLPNRCPDYPDGYDC</sequence>
<proteinExistence type="predicted"/>
<name>A0A1L7XIX3_9HELO</name>
<keyword evidence="2" id="KW-1185">Reference proteome</keyword>